<dbReference type="OrthoDB" id="5431211at2759"/>
<dbReference type="Proteomes" id="UP001147782">
    <property type="component" value="Unassembled WGS sequence"/>
</dbReference>
<keyword evidence="3" id="KW-1185">Reference proteome</keyword>
<protein>
    <submittedName>
        <fullName evidence="2">Uncharacterized protein</fullName>
    </submittedName>
</protein>
<feature type="compositionally biased region" description="Basic and acidic residues" evidence="1">
    <location>
        <begin position="284"/>
        <end position="294"/>
    </location>
</feature>
<evidence type="ECO:0000313" key="2">
    <source>
        <dbReference type="EMBL" id="KAJ5380930.1"/>
    </source>
</evidence>
<reference evidence="2" key="1">
    <citation type="submission" date="2022-11" db="EMBL/GenBank/DDBJ databases">
        <authorList>
            <person name="Petersen C."/>
        </authorList>
    </citation>
    <scope>NUCLEOTIDE SEQUENCE</scope>
    <source>
        <strain evidence="2">IBT 29864</strain>
    </source>
</reference>
<feature type="compositionally biased region" description="Acidic residues" evidence="1">
    <location>
        <begin position="102"/>
        <end position="112"/>
    </location>
</feature>
<accession>A0A9W9SM57</accession>
<reference evidence="2" key="2">
    <citation type="journal article" date="2023" name="IMA Fungus">
        <title>Comparative genomic study of the Penicillium genus elucidates a diverse pangenome and 15 lateral gene transfer events.</title>
        <authorList>
            <person name="Petersen C."/>
            <person name="Sorensen T."/>
            <person name="Nielsen M.R."/>
            <person name="Sondergaard T.E."/>
            <person name="Sorensen J.L."/>
            <person name="Fitzpatrick D.A."/>
            <person name="Frisvad J.C."/>
            <person name="Nielsen K.L."/>
        </authorList>
    </citation>
    <scope>NUCLEOTIDE SEQUENCE</scope>
    <source>
        <strain evidence="2">IBT 29864</strain>
    </source>
</reference>
<proteinExistence type="predicted"/>
<feature type="compositionally biased region" description="Acidic residues" evidence="1">
    <location>
        <begin position="165"/>
        <end position="175"/>
    </location>
</feature>
<organism evidence="2 3">
    <name type="scientific">Penicillium cataractarum</name>
    <dbReference type="NCBI Taxonomy" id="2100454"/>
    <lineage>
        <taxon>Eukaryota</taxon>
        <taxon>Fungi</taxon>
        <taxon>Dikarya</taxon>
        <taxon>Ascomycota</taxon>
        <taxon>Pezizomycotina</taxon>
        <taxon>Eurotiomycetes</taxon>
        <taxon>Eurotiomycetidae</taxon>
        <taxon>Eurotiales</taxon>
        <taxon>Aspergillaceae</taxon>
        <taxon>Penicillium</taxon>
    </lineage>
</organism>
<dbReference type="GeneID" id="81435466"/>
<sequence length="589" mass="66673">MSPSKKRKPRNSTIDSVNFFNEISGSSAPSRRNTTHSASTPPRDARRDVFDIPVTPPKRRRAIPPQSEPPLTRQLRSRNIDISPPKAASIPEDQTPASSPPEVEEADEDPEPRDEANEEEHLGLDHDSHPEEENEEEETRQEENEHEEEDLEEDPLPNRVNLWPEDSDNVPDDSSDGASVILDDQPTSYQKEPKFDNIEVVVDNRSSVDQPNGHDHDPSYVESSVLESEESEQDDDYFPWEDSEGERQRAQQLQAIDPEPTIAVEPVDDTRDEQPSNGPPINESPHKERSQKNELQDLSRWLAQEIESSPQGALWEILRNCRRNLRKVAIKPIPEYLTGANSEVTEMRQLYYDIINTSTLSWETQKELSNLREAVRTEATRIFEYAAEEAPEETGEGAELLNQFEAHVVGSLITLATFGYRAYKMLGSTAYAQFEGMLELLMWCCTQIFNYAQTSYLMGTQARSKAILLPLRRITKALGMGSSLGASGASSRVSSSIRPTVATQGDMSFTQDDSIFTQWTQVADYDIPPSQRPWSQDEENALRDGVRRFSEYGDPIPLVMSHYGHRLRRRTCRDLKAKLDGLGPFVDDF</sequence>
<feature type="region of interest" description="Disordered" evidence="1">
    <location>
        <begin position="1"/>
        <end position="294"/>
    </location>
</feature>
<feature type="compositionally biased region" description="Acidic residues" evidence="1">
    <location>
        <begin position="132"/>
        <end position="155"/>
    </location>
</feature>
<gene>
    <name evidence="2" type="ORF">N7496_003358</name>
</gene>
<name>A0A9W9SM57_9EURO</name>
<dbReference type="EMBL" id="JAPZBS010000002">
    <property type="protein sequence ID" value="KAJ5380930.1"/>
    <property type="molecule type" value="Genomic_DNA"/>
</dbReference>
<comment type="caution">
    <text evidence="2">The sequence shown here is derived from an EMBL/GenBank/DDBJ whole genome shotgun (WGS) entry which is preliminary data.</text>
</comment>
<dbReference type="AlphaFoldDB" id="A0A9W9SM57"/>
<feature type="compositionally biased region" description="Acidic residues" evidence="1">
    <location>
        <begin position="227"/>
        <end position="244"/>
    </location>
</feature>
<feature type="compositionally biased region" description="Polar residues" evidence="1">
    <location>
        <begin position="11"/>
        <end position="40"/>
    </location>
</feature>
<dbReference type="RefSeq" id="XP_056558501.1">
    <property type="nucleotide sequence ID" value="XM_056696289.1"/>
</dbReference>
<evidence type="ECO:0000256" key="1">
    <source>
        <dbReference type="SAM" id="MobiDB-lite"/>
    </source>
</evidence>
<feature type="compositionally biased region" description="Basic residues" evidence="1">
    <location>
        <begin position="1"/>
        <end position="10"/>
    </location>
</feature>
<evidence type="ECO:0000313" key="3">
    <source>
        <dbReference type="Proteomes" id="UP001147782"/>
    </source>
</evidence>
<feature type="compositionally biased region" description="Basic and acidic residues" evidence="1">
    <location>
        <begin position="113"/>
        <end position="131"/>
    </location>
</feature>